<evidence type="ECO:0000256" key="1">
    <source>
        <dbReference type="SAM" id="Phobius"/>
    </source>
</evidence>
<reference evidence="2 3" key="1">
    <citation type="submission" date="2024-10" db="EMBL/GenBank/DDBJ databases">
        <title>The Natural Products Discovery Center: Release of the First 8490 Sequenced Strains for Exploring Actinobacteria Biosynthetic Diversity.</title>
        <authorList>
            <person name="Kalkreuter E."/>
            <person name="Kautsar S.A."/>
            <person name="Yang D."/>
            <person name="Bader C.D."/>
            <person name="Teijaro C.N."/>
            <person name="Fluegel L."/>
            <person name="Davis C.M."/>
            <person name="Simpson J.R."/>
            <person name="Lauterbach L."/>
            <person name="Steele A.D."/>
            <person name="Gui C."/>
            <person name="Meng S."/>
            <person name="Li G."/>
            <person name="Viehrig K."/>
            <person name="Ye F."/>
            <person name="Su P."/>
            <person name="Kiefer A.F."/>
            <person name="Nichols A."/>
            <person name="Cepeda A.J."/>
            <person name="Yan W."/>
            <person name="Fan B."/>
            <person name="Jiang Y."/>
            <person name="Adhikari A."/>
            <person name="Zheng C.-J."/>
            <person name="Schuster L."/>
            <person name="Cowan T.M."/>
            <person name="Smanski M.J."/>
            <person name="Chevrette M.G."/>
            <person name="De Carvalho L.P.S."/>
            <person name="Shen B."/>
        </authorList>
    </citation>
    <scope>NUCLEOTIDE SEQUENCE [LARGE SCALE GENOMIC DNA]</scope>
    <source>
        <strain evidence="2 3">NPDC002173</strain>
    </source>
</reference>
<gene>
    <name evidence="2" type="ORF">ACFYXI_31125</name>
</gene>
<dbReference type="EMBL" id="JBIASD010000026">
    <property type="protein sequence ID" value="MFF3670047.1"/>
    <property type="molecule type" value="Genomic_DNA"/>
</dbReference>
<accession>A0ABW6SZ10</accession>
<feature type="transmembrane region" description="Helical" evidence="1">
    <location>
        <begin position="42"/>
        <end position="62"/>
    </location>
</feature>
<keyword evidence="3" id="KW-1185">Reference proteome</keyword>
<comment type="caution">
    <text evidence="2">The sequence shown here is derived from an EMBL/GenBank/DDBJ whole genome shotgun (WGS) entry which is preliminary data.</text>
</comment>
<proteinExistence type="predicted"/>
<sequence length="147" mass="15130">MRRIYVALAGLQLIAVLAQFYFAGIGAFDRPQTSDSYELHATLGMMAIPVLSLVITVVATLVKAPGRLIGLSILPLGLVVVQMLIIMLGRALNDGTGNTTAASLAVFGLHAINGLAIMAVAGRVLAGARRLVSADGAAPRTVTAPVP</sequence>
<keyword evidence="1" id="KW-0472">Membrane</keyword>
<organism evidence="2 3">
    <name type="scientific">Microtetraspora malaysiensis</name>
    <dbReference type="NCBI Taxonomy" id="161358"/>
    <lineage>
        <taxon>Bacteria</taxon>
        <taxon>Bacillati</taxon>
        <taxon>Actinomycetota</taxon>
        <taxon>Actinomycetes</taxon>
        <taxon>Streptosporangiales</taxon>
        <taxon>Streptosporangiaceae</taxon>
        <taxon>Microtetraspora</taxon>
    </lineage>
</organism>
<evidence type="ECO:0000313" key="2">
    <source>
        <dbReference type="EMBL" id="MFF3670047.1"/>
    </source>
</evidence>
<keyword evidence="1" id="KW-0812">Transmembrane</keyword>
<dbReference type="RefSeq" id="WP_387416311.1">
    <property type="nucleotide sequence ID" value="NZ_JBIASD010000026.1"/>
</dbReference>
<dbReference type="Pfam" id="PF19728">
    <property type="entry name" value="DUF6220"/>
    <property type="match status" value="1"/>
</dbReference>
<protein>
    <submittedName>
        <fullName evidence="2">DUF6220 domain-containing protein</fullName>
    </submittedName>
</protein>
<name>A0ABW6SZ10_9ACTN</name>
<dbReference type="Proteomes" id="UP001602013">
    <property type="component" value="Unassembled WGS sequence"/>
</dbReference>
<feature type="transmembrane region" description="Helical" evidence="1">
    <location>
        <begin position="101"/>
        <end position="121"/>
    </location>
</feature>
<feature type="transmembrane region" description="Helical" evidence="1">
    <location>
        <begin position="69"/>
        <end position="89"/>
    </location>
</feature>
<keyword evidence="1" id="KW-1133">Transmembrane helix</keyword>
<dbReference type="InterPro" id="IPR046192">
    <property type="entry name" value="DUF6220"/>
</dbReference>
<evidence type="ECO:0000313" key="3">
    <source>
        <dbReference type="Proteomes" id="UP001602013"/>
    </source>
</evidence>